<dbReference type="OrthoDB" id="384164at2157"/>
<evidence type="ECO:0008006" key="3">
    <source>
        <dbReference type="Google" id="ProtNLM"/>
    </source>
</evidence>
<organism evidence="1 2">
    <name type="scientific">Halosimplex carlsbadense 2-9-1</name>
    <dbReference type="NCBI Taxonomy" id="797114"/>
    <lineage>
        <taxon>Archaea</taxon>
        <taxon>Methanobacteriati</taxon>
        <taxon>Methanobacteriota</taxon>
        <taxon>Stenosarchaea group</taxon>
        <taxon>Halobacteria</taxon>
        <taxon>Halobacteriales</taxon>
        <taxon>Haloarculaceae</taxon>
        <taxon>Halosimplex</taxon>
    </lineage>
</organism>
<evidence type="ECO:0000313" key="1">
    <source>
        <dbReference type="EMBL" id="ELZ27566.1"/>
    </source>
</evidence>
<dbReference type="STRING" id="797114.C475_06590"/>
<reference evidence="1 2" key="1">
    <citation type="journal article" date="2014" name="PLoS Genet.">
        <title>Phylogenetically driven sequencing of extremely halophilic archaea reveals strategies for static and dynamic osmo-response.</title>
        <authorList>
            <person name="Becker E.A."/>
            <person name="Seitzer P.M."/>
            <person name="Tritt A."/>
            <person name="Larsen D."/>
            <person name="Krusor M."/>
            <person name="Yao A.I."/>
            <person name="Wu D."/>
            <person name="Madern D."/>
            <person name="Eisen J.A."/>
            <person name="Darling A.E."/>
            <person name="Facciotti M.T."/>
        </authorList>
    </citation>
    <scope>NUCLEOTIDE SEQUENCE [LARGE SCALE GENOMIC DNA]</scope>
    <source>
        <strain evidence="1 2">2-9-1</strain>
    </source>
</reference>
<dbReference type="EMBL" id="AOIU01000013">
    <property type="protein sequence ID" value="ELZ27566.1"/>
    <property type="molecule type" value="Genomic_DNA"/>
</dbReference>
<keyword evidence="2" id="KW-1185">Reference proteome</keyword>
<dbReference type="Proteomes" id="UP000011626">
    <property type="component" value="Unassembled WGS sequence"/>
</dbReference>
<comment type="caution">
    <text evidence="1">The sequence shown here is derived from an EMBL/GenBank/DDBJ whole genome shotgun (WGS) entry which is preliminary data.</text>
</comment>
<sequence>MCLSLCDLVEAIADRAAAADADRDARVAAIGTDRNHCHLPVLTEAGLVDRGDDDSLRLTADGRTAVAWLDEPVG</sequence>
<protein>
    <recommendedName>
        <fullName evidence="3">Transcriptional regulator</fullName>
    </recommendedName>
</protein>
<name>M0CWG9_9EURY</name>
<proteinExistence type="predicted"/>
<gene>
    <name evidence="1" type="ORF">C475_06590</name>
</gene>
<dbReference type="AlphaFoldDB" id="M0CWG9"/>
<dbReference type="RefSeq" id="WP_006882990.1">
    <property type="nucleotide sequence ID" value="NZ_AOIU01000013.1"/>
</dbReference>
<accession>M0CWG9</accession>
<evidence type="ECO:0000313" key="2">
    <source>
        <dbReference type="Proteomes" id="UP000011626"/>
    </source>
</evidence>